<organism evidence="1 2">
    <name type="scientific">Blastococcus xanthinilyticus</name>
    <dbReference type="NCBI Taxonomy" id="1564164"/>
    <lineage>
        <taxon>Bacteria</taxon>
        <taxon>Bacillati</taxon>
        <taxon>Actinomycetota</taxon>
        <taxon>Actinomycetes</taxon>
        <taxon>Geodermatophilales</taxon>
        <taxon>Geodermatophilaceae</taxon>
        <taxon>Blastococcus</taxon>
    </lineage>
</organism>
<name>A0A5S5CP97_9ACTN</name>
<dbReference type="EMBL" id="VNHW01000028">
    <property type="protein sequence ID" value="TYP80687.1"/>
    <property type="molecule type" value="Genomic_DNA"/>
</dbReference>
<sequence length="93" mass="9362">MQPSDDCPAGDHRTPDLGGSCACGMVTRIPAAPAPANADVRDVLARCLDDGVPGPVAAGTAQPGVEERVDRVLAAFADAGLVVSPELRLDSPA</sequence>
<protein>
    <submittedName>
        <fullName evidence="1">Uncharacterized protein</fullName>
    </submittedName>
</protein>
<gene>
    <name evidence="1" type="ORF">BD833_12810</name>
</gene>
<dbReference type="AlphaFoldDB" id="A0A5S5CP97"/>
<proteinExistence type="predicted"/>
<reference evidence="1 2" key="1">
    <citation type="submission" date="2019-07" db="EMBL/GenBank/DDBJ databases">
        <title>Genomic Encyclopedia of Archaeal and Bacterial Type Strains, Phase II (KMG-II): from individual species to whole genera.</title>
        <authorList>
            <person name="Goeker M."/>
        </authorList>
    </citation>
    <scope>NUCLEOTIDE SEQUENCE [LARGE SCALE GENOMIC DNA]</scope>
    <source>
        <strain evidence="1 2">DSM 46842</strain>
    </source>
</reference>
<evidence type="ECO:0000313" key="1">
    <source>
        <dbReference type="EMBL" id="TYP80687.1"/>
    </source>
</evidence>
<keyword evidence="2" id="KW-1185">Reference proteome</keyword>
<evidence type="ECO:0000313" key="2">
    <source>
        <dbReference type="Proteomes" id="UP000322499"/>
    </source>
</evidence>
<dbReference type="Proteomes" id="UP000322499">
    <property type="component" value="Unassembled WGS sequence"/>
</dbReference>
<comment type="caution">
    <text evidence="1">The sequence shown here is derived from an EMBL/GenBank/DDBJ whole genome shotgun (WGS) entry which is preliminary data.</text>
</comment>
<dbReference type="RefSeq" id="WP_166535351.1">
    <property type="nucleotide sequence ID" value="NZ_VNHW01000028.1"/>
</dbReference>
<accession>A0A5S5CP97</accession>